<dbReference type="RefSeq" id="WP_188041224.1">
    <property type="nucleotide sequence ID" value="NZ_JACVHF010000018.1"/>
</dbReference>
<dbReference type="InterPro" id="IPR003724">
    <property type="entry name" value="CblAdoTrfase_CobA"/>
</dbReference>
<dbReference type="PIRSF" id="PIRSF015617">
    <property type="entry name" value="Adensltrnsf_CobA"/>
    <property type="match status" value="1"/>
</dbReference>
<proteinExistence type="predicted"/>
<name>A0ABR7T4T8_HELCL</name>
<dbReference type="InterPro" id="IPR027417">
    <property type="entry name" value="P-loop_NTPase"/>
</dbReference>
<accession>A0ABR7T4T8</accession>
<reference evidence="1 2" key="1">
    <citation type="submission" date="2020-07" db="EMBL/GenBank/DDBJ databases">
        <title>Draft whole-genome sequence of Heliobacterium chlorum DSM 3682, type strain.</title>
        <authorList>
            <person name="Kyndt J.A."/>
            <person name="Meyer T.E."/>
            <person name="Imhoff J.F."/>
        </authorList>
    </citation>
    <scope>NUCLEOTIDE SEQUENCE [LARGE SCALE GENOMIC DNA]</scope>
    <source>
        <strain evidence="1 2">DSM 3682</strain>
    </source>
</reference>
<dbReference type="SUPFAM" id="SSF52540">
    <property type="entry name" value="P-loop containing nucleoside triphosphate hydrolases"/>
    <property type="match status" value="1"/>
</dbReference>
<dbReference type="Gene3D" id="3.40.50.300">
    <property type="entry name" value="P-loop containing nucleotide triphosphate hydrolases"/>
    <property type="match status" value="1"/>
</dbReference>
<dbReference type="EMBL" id="JACVHF010000018">
    <property type="protein sequence ID" value="MBC9785789.1"/>
    <property type="molecule type" value="Genomic_DNA"/>
</dbReference>
<organism evidence="1 2">
    <name type="scientific">Heliobacterium chlorum</name>
    <dbReference type="NCBI Taxonomy" id="2698"/>
    <lineage>
        <taxon>Bacteria</taxon>
        <taxon>Bacillati</taxon>
        <taxon>Bacillota</taxon>
        <taxon>Clostridia</taxon>
        <taxon>Eubacteriales</taxon>
        <taxon>Heliobacteriaceae</taxon>
        <taxon>Heliobacterium</taxon>
    </lineage>
</organism>
<gene>
    <name evidence="1" type="ORF">H1S01_14985</name>
</gene>
<sequence>MPQQGLIQVYTGDGKGKTTAALGLCLRAAGHGMQVEFIQFQKGSAYMGELFALQRLPQIHITQFGWGCPRSAMIRSGMAHCIQCGECFRRNRETDNPWPAMGFQYAEQVLQAGKVELVVLDEVSYIMSRGYVPVERVLDALRQRPAHVEVVLTGRRMAQEIIDEAHLVTEMTVTKHPLADGITSSRRGIEY</sequence>
<dbReference type="PANTHER" id="PTHR46638">
    <property type="entry name" value="CORRINOID ADENOSYLTRANSFERASE"/>
    <property type="match status" value="1"/>
</dbReference>
<keyword evidence="2" id="KW-1185">Reference proteome</keyword>
<evidence type="ECO:0000313" key="1">
    <source>
        <dbReference type="EMBL" id="MBC9785789.1"/>
    </source>
</evidence>
<protein>
    <submittedName>
        <fullName evidence="1">Cob(I)yrinic acid a,c-diamide adenosyltransferase</fullName>
    </submittedName>
</protein>
<dbReference type="Proteomes" id="UP000617402">
    <property type="component" value="Unassembled WGS sequence"/>
</dbReference>
<evidence type="ECO:0000313" key="2">
    <source>
        <dbReference type="Proteomes" id="UP000617402"/>
    </source>
</evidence>
<comment type="caution">
    <text evidence="1">The sequence shown here is derived from an EMBL/GenBank/DDBJ whole genome shotgun (WGS) entry which is preliminary data.</text>
</comment>
<dbReference type="Pfam" id="PF02572">
    <property type="entry name" value="CobA_CobO_BtuR"/>
    <property type="match status" value="1"/>
</dbReference>
<dbReference type="PANTHER" id="PTHR46638:SF1">
    <property type="entry name" value="CORRINOID ADENOSYLTRANSFERASE"/>
    <property type="match status" value="1"/>
</dbReference>